<feature type="region of interest" description="Disordered" evidence="19">
    <location>
        <begin position="192"/>
        <end position="240"/>
    </location>
</feature>
<dbReference type="GO" id="GO:0005876">
    <property type="term" value="C:spindle microtubule"/>
    <property type="evidence" value="ECO:0007669"/>
    <property type="project" value="TreeGrafter"/>
</dbReference>
<dbReference type="InterPro" id="IPR034085">
    <property type="entry name" value="TOG"/>
</dbReference>
<feature type="compositionally biased region" description="Low complexity" evidence="19">
    <location>
        <begin position="202"/>
        <end position="240"/>
    </location>
</feature>
<keyword evidence="7" id="KW-0963">Cytoplasm</keyword>
<dbReference type="GO" id="GO:0005881">
    <property type="term" value="C:cytoplasmic microtubule"/>
    <property type="evidence" value="ECO:0007669"/>
    <property type="project" value="TreeGrafter"/>
</dbReference>
<reference evidence="21" key="1">
    <citation type="submission" date="2025-08" db="UniProtKB">
        <authorList>
            <consortium name="Ensembl"/>
        </authorList>
    </citation>
    <scope>IDENTIFICATION</scope>
</reference>
<keyword evidence="12" id="KW-0995">Kinetochore</keyword>
<evidence type="ECO:0000256" key="9">
    <source>
        <dbReference type="ARBA" id="ARBA00022701"/>
    </source>
</evidence>
<evidence type="ECO:0000256" key="15">
    <source>
        <dbReference type="ARBA" id="ARBA00023306"/>
    </source>
</evidence>
<feature type="region of interest" description="Disordered" evidence="19">
    <location>
        <begin position="637"/>
        <end position="704"/>
    </location>
</feature>
<dbReference type="Pfam" id="PF21040">
    <property type="entry name" value="CEP104-like_TOG"/>
    <property type="match status" value="1"/>
</dbReference>
<dbReference type="Gene3D" id="1.25.10.10">
    <property type="entry name" value="Leucine-rich Repeat Variant"/>
    <property type="match status" value="4"/>
</dbReference>
<comment type="similarity">
    <text evidence="5">Belongs to the CLASP family.</text>
</comment>
<evidence type="ECO:0000256" key="19">
    <source>
        <dbReference type="SAM" id="MobiDB-lite"/>
    </source>
</evidence>
<feature type="coiled-coil region" evidence="18">
    <location>
        <begin position="1236"/>
        <end position="1263"/>
    </location>
</feature>
<dbReference type="InterPro" id="IPR021133">
    <property type="entry name" value="HEAT_type_2"/>
</dbReference>
<feature type="domain" description="TOG" evidence="20">
    <location>
        <begin position="1221"/>
        <end position="1455"/>
    </location>
</feature>
<evidence type="ECO:0000256" key="3">
    <source>
        <dbReference type="ARBA" id="ARBA00004601"/>
    </source>
</evidence>
<evidence type="ECO:0000259" key="20">
    <source>
        <dbReference type="SMART" id="SM01349"/>
    </source>
</evidence>
<dbReference type="FunFam" id="1.25.10.10:FF:000001">
    <property type="entry name" value="CLIP-associating protein 1 isoform 2"/>
    <property type="match status" value="1"/>
</dbReference>
<accession>A0A8C2IGJ6</accession>
<dbReference type="Pfam" id="PF23271">
    <property type="entry name" value="HEAT_GCN1"/>
    <property type="match status" value="1"/>
</dbReference>
<feature type="compositionally biased region" description="Low complexity" evidence="19">
    <location>
        <begin position="756"/>
        <end position="769"/>
    </location>
</feature>
<feature type="compositionally biased region" description="Pro residues" evidence="19">
    <location>
        <begin position="1067"/>
        <end position="1079"/>
    </location>
</feature>
<comment type="subcellular location">
    <subcellularLocation>
        <location evidence="4">Chromosome</location>
        <location evidence="4">Centromere</location>
        <location evidence="4">Kinetochore</location>
    </subcellularLocation>
    <subcellularLocation>
        <location evidence="2">Cytoplasm</location>
        <location evidence="2">Cytoskeleton</location>
        <location evidence="2">Microtubule organizing center</location>
        <location evidence="2">Centrosome</location>
    </subcellularLocation>
    <subcellularLocation>
        <location evidence="1">Cytoplasm</location>
        <location evidence="1">Cytoskeleton</location>
        <location evidence="1">Spindle</location>
    </subcellularLocation>
    <subcellularLocation>
        <location evidence="3">Golgi apparatus</location>
        <location evidence="3">trans-Golgi network</location>
    </subcellularLocation>
</comment>
<feature type="domain" description="TOG" evidence="20">
    <location>
        <begin position="1"/>
        <end position="208"/>
    </location>
</feature>
<dbReference type="GO" id="GO:1902903">
    <property type="term" value="P:regulation of supramolecular fiber organization"/>
    <property type="evidence" value="ECO:0007669"/>
    <property type="project" value="UniProtKB-ARBA"/>
</dbReference>
<evidence type="ECO:0000256" key="16">
    <source>
        <dbReference type="ARBA" id="ARBA00023328"/>
    </source>
</evidence>
<keyword evidence="11" id="KW-0498">Mitosis</keyword>
<dbReference type="FunFam" id="1.25.10.10:FF:000005">
    <property type="entry name" value="CLIP-associating protein 1 isoform 2"/>
    <property type="match status" value="1"/>
</dbReference>
<keyword evidence="10" id="KW-0677">Repeat</keyword>
<evidence type="ECO:0000256" key="10">
    <source>
        <dbReference type="ARBA" id="ARBA00022737"/>
    </source>
</evidence>
<dbReference type="GO" id="GO:0005794">
    <property type="term" value="C:Golgi apparatus"/>
    <property type="evidence" value="ECO:0007669"/>
    <property type="project" value="UniProtKB-SubCell"/>
</dbReference>
<dbReference type="FunFam" id="1.25.10.10:FF:000006">
    <property type="entry name" value="CLIP-associating protein 1 isoform 2"/>
    <property type="match status" value="1"/>
</dbReference>
<sequence>MEPNMEYCLTQVLQKDVARRLQMGSELIDYITDADKCHDLESDQTALDKMVDGIATSWVNSSNFKVRALMGMDLLSALVTRLQDRFRPQVGTVLPSLIDRLGDAKDQVRDQDQTLLLKIMEQSASPQVVFLTLRYGAQGLTLSKIVPHICNLLGDPTSQVRDAAMNCLVEIYRHVGEKVRIDLMSLVSPTDKNFDDEESVDGGRSSSSSSSKGLSNSRRGGSMGSMRRPSSASGSRDSVSAGAVDEEDFIKAFEDVPAVQIYSSKELEDSLNKIREILSDDKQDWEHRVTALKKVRSLLLAGATEHEGFLQHLRLLEGAFKLSAKDLRSQVVREACITLGHLSSLLGNKFDHGAESIMPTLLNLVPNSAKIIATSGVAAIRLILRQTHFPRLIPIITSNCTSKSVAVRRRCYEFLDLLLQEWQTHTLERHVAVLTETIKKGIHDADSEARSVARKCYWGFHGHYSREAEHLFLALESSYQKALQSHLKSSDSVVSLPQSDRSSSSSQESLKVNTKANIVYLVSSTPGALQRSRSDIDVNAASSAKSRMSTATSPSPFSSAAALPPGSYASLGRVRTRRQSSGSAVSANSTVTDSRGRSRAKVVSQSQRKLLILFPIAAGSRSSSPGKLLGHAYGRIPRATAPATPSDKYSRIPRSQGCSRETSPNRLGIARSSRIPRPSMSQGCSRDTSRESSRDTSPARGFTPLDRFGLIHQARISASVNAMRVLNTGTEVEAAVADALRKPLRRRYESDDDANSDASSACSERSYSSRNGGIPHYLRQTEDVAEVLNHCASSNWSERKEGLLGLQNLLKSQRILSRVELKRLCEIFTRMFADPHSKVFSMFLETLVDFITVHREDLQDWLFVLLTQLLKKMGADLLGSVQAKVQKALDVTRESFPFDQQFNILMRFIVDQTQTPNLKVKVAILKYIESLARQMDPADFVNSSETRLAVSRIITWTTEPKSSDVRKAAQVVLISLFELNTPEFTMLLGALPKTFQDGATKLLHSHLKNSSNTSSVSSPSNTMGRTPARHPTSRTSPLTSPTNCSHGGLSPSRLWGWSVDGLLKHPSPSPPPPTPPSHPSIPAGPSLRGFRCTLSPSMLEYDTENMNSDEIFSSLRGVTEAIQSFSYRSQEDLNEPIRRDGKKDDAVSGASPGSDARLGLDVMEGGRTALDNKTSLLNTPSPRSFAVPRSREFAPYGYGDTITAYDKSALKEAVFDDDVEQFRDCESIRHLVADLLKELSNHNERVEERKGALIELLKIAREDSLAVWDEHFKTILLLLLETLGDKDHTIRALALRVLKEILRNQPARFKNYAELTIMKTLEAHKDSHKEVVRAAEEAASTLAGSIHPEQCIKVLCPIVQTADYPINLAAIKMQTKVVERIARESLHQLLPDIIPGLLQGYDNTESSVRKASVFCLVSIYSVIGEELKPHLAQLTGSKMKLLNLYIKRAQTTTSNSSSSSDMSSYS</sequence>
<organism evidence="21 22">
    <name type="scientific">Cyprinus carpio</name>
    <name type="common">Common carp</name>
    <dbReference type="NCBI Taxonomy" id="7962"/>
    <lineage>
        <taxon>Eukaryota</taxon>
        <taxon>Metazoa</taxon>
        <taxon>Chordata</taxon>
        <taxon>Craniata</taxon>
        <taxon>Vertebrata</taxon>
        <taxon>Euteleostomi</taxon>
        <taxon>Actinopterygii</taxon>
        <taxon>Neopterygii</taxon>
        <taxon>Teleostei</taxon>
        <taxon>Ostariophysi</taxon>
        <taxon>Cypriniformes</taxon>
        <taxon>Cyprinidae</taxon>
        <taxon>Cyprininae</taxon>
        <taxon>Cyprinus</taxon>
    </lineage>
</organism>
<dbReference type="PROSITE" id="PS50077">
    <property type="entry name" value="HEAT_REPEAT"/>
    <property type="match status" value="1"/>
</dbReference>
<evidence type="ECO:0000256" key="12">
    <source>
        <dbReference type="ARBA" id="ARBA00022838"/>
    </source>
</evidence>
<evidence type="ECO:0000256" key="8">
    <source>
        <dbReference type="ARBA" id="ARBA00022618"/>
    </source>
</evidence>
<dbReference type="GO" id="GO:0000776">
    <property type="term" value="C:kinetochore"/>
    <property type="evidence" value="ECO:0007669"/>
    <property type="project" value="UniProtKB-KW"/>
</dbReference>
<keyword evidence="16" id="KW-0137">Centromere</keyword>
<dbReference type="Ensembl" id="ENSCCRT00020087405.1">
    <property type="protein sequence ID" value="ENSCCRP00020079758.1"/>
    <property type="gene ID" value="ENSCCRG00020017000.1"/>
</dbReference>
<dbReference type="GO" id="GO:0043515">
    <property type="term" value="F:kinetochore binding"/>
    <property type="evidence" value="ECO:0007669"/>
    <property type="project" value="TreeGrafter"/>
</dbReference>
<feature type="compositionally biased region" description="Basic and acidic residues" evidence="19">
    <location>
        <begin position="1129"/>
        <end position="1146"/>
    </location>
</feature>
<keyword evidence="15" id="KW-0131">Cell cycle</keyword>
<dbReference type="GO" id="GO:0045180">
    <property type="term" value="C:basal cortex"/>
    <property type="evidence" value="ECO:0007669"/>
    <property type="project" value="TreeGrafter"/>
</dbReference>
<evidence type="ECO:0000256" key="4">
    <source>
        <dbReference type="ARBA" id="ARBA00004629"/>
    </source>
</evidence>
<dbReference type="GO" id="GO:0005813">
    <property type="term" value="C:centrosome"/>
    <property type="evidence" value="ECO:0007669"/>
    <property type="project" value="UniProtKB-SubCell"/>
</dbReference>
<evidence type="ECO:0000256" key="17">
    <source>
        <dbReference type="PROSITE-ProRule" id="PRU00103"/>
    </source>
</evidence>
<evidence type="ECO:0000256" key="18">
    <source>
        <dbReference type="SAM" id="Coils"/>
    </source>
</evidence>
<evidence type="ECO:0000256" key="11">
    <source>
        <dbReference type="ARBA" id="ARBA00022776"/>
    </source>
</evidence>
<dbReference type="InterPro" id="IPR024395">
    <property type="entry name" value="CLASP_N_dom"/>
</dbReference>
<dbReference type="GO" id="GO:0051301">
    <property type="term" value="P:cell division"/>
    <property type="evidence" value="ECO:0007669"/>
    <property type="project" value="UniProtKB-KW"/>
</dbReference>
<evidence type="ECO:0000256" key="6">
    <source>
        <dbReference type="ARBA" id="ARBA00022454"/>
    </source>
</evidence>
<evidence type="ECO:0000256" key="7">
    <source>
        <dbReference type="ARBA" id="ARBA00022490"/>
    </source>
</evidence>
<dbReference type="GO" id="GO:0072686">
    <property type="term" value="C:mitotic spindle"/>
    <property type="evidence" value="ECO:0007669"/>
    <property type="project" value="TreeGrafter"/>
</dbReference>
<dbReference type="GO" id="GO:0008017">
    <property type="term" value="F:microtubule binding"/>
    <property type="evidence" value="ECO:0007669"/>
    <property type="project" value="TreeGrafter"/>
</dbReference>
<dbReference type="GO" id="GO:0090307">
    <property type="term" value="P:mitotic spindle assembly"/>
    <property type="evidence" value="ECO:0007669"/>
    <property type="project" value="TreeGrafter"/>
</dbReference>
<dbReference type="Pfam" id="PF02985">
    <property type="entry name" value="HEAT"/>
    <property type="match status" value="1"/>
</dbReference>
<dbReference type="GO" id="GO:0040001">
    <property type="term" value="P:establishment of mitotic spindle localization"/>
    <property type="evidence" value="ECO:0007669"/>
    <property type="project" value="TreeGrafter"/>
</dbReference>
<evidence type="ECO:0000256" key="5">
    <source>
        <dbReference type="ARBA" id="ARBA00009549"/>
    </source>
</evidence>
<dbReference type="InterPro" id="IPR011989">
    <property type="entry name" value="ARM-like"/>
</dbReference>
<proteinExistence type="inferred from homology"/>
<dbReference type="SUPFAM" id="SSF48371">
    <property type="entry name" value="ARM repeat"/>
    <property type="match status" value="2"/>
</dbReference>
<dbReference type="PANTHER" id="PTHR21567:SF28">
    <property type="entry name" value="CLIP-ASSOCIATING PROTEIN 1"/>
    <property type="match status" value="1"/>
</dbReference>
<dbReference type="GO" id="GO:0031110">
    <property type="term" value="P:regulation of microtubule polymerization or depolymerization"/>
    <property type="evidence" value="ECO:0007669"/>
    <property type="project" value="UniProtKB-ARBA"/>
</dbReference>
<feature type="compositionally biased region" description="Polar residues" evidence="19">
    <location>
        <begin position="579"/>
        <end position="593"/>
    </location>
</feature>
<feature type="domain" description="TOG" evidence="20">
    <location>
        <begin position="776"/>
        <end position="1013"/>
    </location>
</feature>
<dbReference type="SMART" id="SM01349">
    <property type="entry name" value="TOG"/>
    <property type="match status" value="4"/>
</dbReference>
<dbReference type="InterPro" id="IPR016024">
    <property type="entry name" value="ARM-type_fold"/>
</dbReference>
<feature type="domain" description="TOG" evidence="20">
    <location>
        <begin position="263"/>
        <end position="498"/>
    </location>
</feature>
<keyword evidence="13" id="KW-0333">Golgi apparatus</keyword>
<feature type="region of interest" description="Disordered" evidence="19">
    <location>
        <begin position="1129"/>
        <end position="1158"/>
    </location>
</feature>
<evidence type="ECO:0000256" key="1">
    <source>
        <dbReference type="ARBA" id="ARBA00004186"/>
    </source>
</evidence>
<feature type="compositionally biased region" description="Low complexity" evidence="19">
    <location>
        <begin position="1008"/>
        <end position="1022"/>
    </location>
</feature>
<feature type="region of interest" description="Disordered" evidence="19">
    <location>
        <begin position="572"/>
        <end position="602"/>
    </location>
</feature>
<feature type="repeat" description="HEAT" evidence="17">
    <location>
        <begin position="145"/>
        <end position="183"/>
    </location>
</feature>
<feature type="region of interest" description="Disordered" evidence="19">
    <location>
        <begin position="1060"/>
        <end position="1088"/>
    </location>
</feature>
<dbReference type="Pfam" id="PF12348">
    <property type="entry name" value="CLASP_N"/>
    <property type="match status" value="1"/>
</dbReference>
<dbReference type="PANTHER" id="PTHR21567">
    <property type="entry name" value="CLASP"/>
    <property type="match status" value="1"/>
</dbReference>
<protein>
    <submittedName>
        <fullName evidence="21">Cytoplasmic linker associated protein 1a</fullName>
    </submittedName>
</protein>
<feature type="compositionally biased region" description="Low complexity" evidence="19">
    <location>
        <begin position="1033"/>
        <end position="1042"/>
    </location>
</feature>
<dbReference type="Proteomes" id="UP000694701">
    <property type="component" value="Unplaced"/>
</dbReference>
<feature type="region of interest" description="Disordered" evidence="19">
    <location>
        <begin position="747"/>
        <end position="769"/>
    </location>
</feature>
<feature type="region of interest" description="Disordered" evidence="19">
    <location>
        <begin position="1006"/>
        <end position="1047"/>
    </location>
</feature>
<dbReference type="InterPro" id="IPR000357">
    <property type="entry name" value="HEAT"/>
</dbReference>
<keyword evidence="14" id="KW-0206">Cytoskeleton</keyword>
<evidence type="ECO:0000256" key="13">
    <source>
        <dbReference type="ARBA" id="ARBA00023034"/>
    </source>
</evidence>
<dbReference type="InterPro" id="IPR057546">
    <property type="entry name" value="HEAT_GCN1"/>
</dbReference>
<feature type="compositionally biased region" description="Polar residues" evidence="19">
    <location>
        <begin position="656"/>
        <end position="665"/>
    </location>
</feature>
<name>A0A8C2IGJ6_CYPCA</name>
<keyword evidence="8" id="KW-0132">Cell division</keyword>
<evidence type="ECO:0000313" key="21">
    <source>
        <dbReference type="Ensembl" id="ENSCCRP00020079758.1"/>
    </source>
</evidence>
<keyword evidence="6" id="KW-0158">Chromosome</keyword>
<evidence type="ECO:0000313" key="22">
    <source>
        <dbReference type="Proteomes" id="UP000694701"/>
    </source>
</evidence>
<evidence type="ECO:0000256" key="2">
    <source>
        <dbReference type="ARBA" id="ARBA00004300"/>
    </source>
</evidence>
<keyword evidence="18" id="KW-0175">Coiled coil</keyword>
<keyword evidence="9" id="KW-0493">Microtubule</keyword>
<evidence type="ECO:0000256" key="14">
    <source>
        <dbReference type="ARBA" id="ARBA00023212"/>
    </source>
</evidence>